<proteinExistence type="predicted"/>
<name>A0A085NMA7_9BILA</name>
<reference evidence="2" key="1">
    <citation type="journal article" date="2014" name="Nat. Genet.">
        <title>Genome and transcriptome of the porcine whipworm Trichuris suis.</title>
        <authorList>
            <person name="Jex A.R."/>
            <person name="Nejsum P."/>
            <person name="Schwarz E.M."/>
            <person name="Hu L."/>
            <person name="Young N.D."/>
            <person name="Hall R.S."/>
            <person name="Korhonen P.K."/>
            <person name="Liao S."/>
            <person name="Thamsborg S."/>
            <person name="Xia J."/>
            <person name="Xu P."/>
            <person name="Wang S."/>
            <person name="Scheerlinck J.P."/>
            <person name="Hofmann A."/>
            <person name="Sternberg P.W."/>
            <person name="Wang J."/>
            <person name="Gasser R.B."/>
        </authorList>
    </citation>
    <scope>NUCLEOTIDE SEQUENCE [LARGE SCALE GENOMIC DNA]</scope>
    <source>
        <strain evidence="2">DCEP-RM93F</strain>
    </source>
</reference>
<dbReference type="EMBL" id="KL367486">
    <property type="protein sequence ID" value="KFD70603.1"/>
    <property type="molecule type" value="Genomic_DNA"/>
</dbReference>
<dbReference type="InterPro" id="IPR035940">
    <property type="entry name" value="CAP_sf"/>
</dbReference>
<dbReference type="Gene3D" id="3.40.33.10">
    <property type="entry name" value="CAP"/>
    <property type="match status" value="1"/>
</dbReference>
<sequence length="428" mass="48299">MINTRHPTSDLMSLTSSIQKNEKRVGVVLKTIIDRLMMKLLFLLCIWAIVNGSKGKESLSLDQQVTLMIYHNSARRAVDSQINMQCMATIDRDLAEEAGKIAATCNETLPQRPYGLAMAVSGPKQRDPLKNYIRTARLIHKENKFLHEDNKCVGDEAKCNLFRQVYWYEAHAMGCAKATCGKNVHVVCAYTYKQNPNSIPYIVAPYGISSRLCSSEKPYWDNRQKCCKKSEDDSDEPNASVYIPSRTVEVPERPAEEVAKNTTSGINETTTTGTKCKTNLTNYGRFVELMRFWDGAEKRNLLSTSDISEQKSRGRTTKVGVIGKIATAPNAQCPQLMPIYWFYNGIGGTDIYTLHKERYAKSHENKGIIGYAVPSENLCGANHPLLEFYRPGVGTIQLQRGDDSDAMIRTNKYGKYEYRGCSFWMWNA</sequence>
<evidence type="ECO:0000313" key="2">
    <source>
        <dbReference type="EMBL" id="KFD70603.1"/>
    </source>
</evidence>
<organism evidence="2">
    <name type="scientific">Trichuris suis</name>
    <name type="common">pig whipworm</name>
    <dbReference type="NCBI Taxonomy" id="68888"/>
    <lineage>
        <taxon>Eukaryota</taxon>
        <taxon>Metazoa</taxon>
        <taxon>Ecdysozoa</taxon>
        <taxon>Nematoda</taxon>
        <taxon>Enoplea</taxon>
        <taxon>Dorylaimia</taxon>
        <taxon>Trichinellida</taxon>
        <taxon>Trichuridae</taxon>
        <taxon>Trichuris</taxon>
    </lineage>
</organism>
<gene>
    <name evidence="2" type="ORF">M514_09786</name>
</gene>
<dbReference type="InterPro" id="IPR014044">
    <property type="entry name" value="CAP_dom"/>
</dbReference>
<dbReference type="AlphaFoldDB" id="A0A085NMA7"/>
<evidence type="ECO:0000259" key="1">
    <source>
        <dbReference type="SMART" id="SM00198"/>
    </source>
</evidence>
<protein>
    <recommendedName>
        <fullName evidence="1">SCP domain-containing protein</fullName>
    </recommendedName>
</protein>
<dbReference type="SUPFAM" id="SSF55797">
    <property type="entry name" value="PR-1-like"/>
    <property type="match status" value="1"/>
</dbReference>
<dbReference type="Proteomes" id="UP000030758">
    <property type="component" value="Unassembled WGS sequence"/>
</dbReference>
<accession>A0A085NMA7</accession>
<feature type="domain" description="SCP" evidence="1">
    <location>
        <begin position="61"/>
        <end position="195"/>
    </location>
</feature>
<dbReference type="SMART" id="SM00198">
    <property type="entry name" value="SCP"/>
    <property type="match status" value="1"/>
</dbReference>